<dbReference type="SUPFAM" id="SSF161098">
    <property type="entry name" value="MetI-like"/>
    <property type="match status" value="1"/>
</dbReference>
<feature type="transmembrane region" description="Helical" evidence="7">
    <location>
        <begin position="78"/>
        <end position="99"/>
    </location>
</feature>
<feature type="transmembrane region" description="Helical" evidence="7">
    <location>
        <begin position="135"/>
        <end position="157"/>
    </location>
</feature>
<dbReference type="Pfam" id="PF00528">
    <property type="entry name" value="BPD_transp_1"/>
    <property type="match status" value="1"/>
</dbReference>
<dbReference type="PROSITE" id="PS50928">
    <property type="entry name" value="ABC_TM1"/>
    <property type="match status" value="1"/>
</dbReference>
<dbReference type="Gene3D" id="1.10.3720.10">
    <property type="entry name" value="MetI-like"/>
    <property type="match status" value="1"/>
</dbReference>
<dbReference type="PANTHER" id="PTHR43005">
    <property type="entry name" value="BLR7065 PROTEIN"/>
    <property type="match status" value="1"/>
</dbReference>
<keyword evidence="2 7" id="KW-0813">Transport</keyword>
<evidence type="ECO:0000256" key="6">
    <source>
        <dbReference type="ARBA" id="ARBA00023136"/>
    </source>
</evidence>
<dbReference type="AlphaFoldDB" id="A0A853KAH4"/>
<dbReference type="RefSeq" id="WP_067563982.1">
    <property type="nucleotide sequence ID" value="NZ_LSUQ01000017.1"/>
</dbReference>
<keyword evidence="5 7" id="KW-1133">Transmembrane helix</keyword>
<organism evidence="9 10">
    <name type="scientific">Ferroacidibacillus organovorans</name>
    <dbReference type="NCBI Taxonomy" id="1765683"/>
    <lineage>
        <taxon>Bacteria</taxon>
        <taxon>Bacillati</taxon>
        <taxon>Bacillota</taxon>
        <taxon>Bacilli</taxon>
        <taxon>Bacillales</taxon>
        <taxon>Alicyclobacillaceae</taxon>
        <taxon>Ferroacidibacillus</taxon>
    </lineage>
</organism>
<evidence type="ECO:0000313" key="9">
    <source>
        <dbReference type="EMBL" id="OAG94065.1"/>
    </source>
</evidence>
<evidence type="ECO:0000256" key="3">
    <source>
        <dbReference type="ARBA" id="ARBA00022475"/>
    </source>
</evidence>
<sequence length="300" mass="32508">MRVSRLERKYALAGYAMLAPALLVIALVTIFPIGYSVWMSLNNISSTYSGFQFSFAGLSNYITVFHAPIFWQSLLFTVMYAAVTVVVEMVLGLLVALALNQPIRGRGVAIAVMLVPWTLITVISAQMWGYIYNGIYGVLNAVLMSLHIINTQVLWLGAPTSATISIMIADIWKTTPFVTMILLAGLQLIPSDLYESAKIDGATGWRSFWNVTFPLLRPSLGLAALFRILQAFGLFDLPFVLTNGGPGTSTEPIAMLAYKAIFNDGNFGTGTAVAVSTVGIVILLALLSLKALRTQVGEID</sequence>
<dbReference type="GO" id="GO:0005886">
    <property type="term" value="C:plasma membrane"/>
    <property type="evidence" value="ECO:0007669"/>
    <property type="project" value="UniProtKB-SubCell"/>
</dbReference>
<gene>
    <name evidence="9" type="ORF">AYW79_07490</name>
</gene>
<dbReference type="InterPro" id="IPR035906">
    <property type="entry name" value="MetI-like_sf"/>
</dbReference>
<feature type="transmembrane region" description="Helical" evidence="7">
    <location>
        <begin position="50"/>
        <end position="71"/>
    </location>
</feature>
<dbReference type="CDD" id="cd06261">
    <property type="entry name" value="TM_PBP2"/>
    <property type="match status" value="1"/>
</dbReference>
<reference evidence="9 10" key="1">
    <citation type="submission" date="2016-02" db="EMBL/GenBank/DDBJ databases">
        <title>Draft genome sequence of Acidibacillus ferrooxidans SLC66.</title>
        <authorList>
            <person name="Oliveira G."/>
            <person name="Nancucheo I."/>
            <person name="Dall'Agnol H."/>
            <person name="Johnson B."/>
            <person name="Oliveira R."/>
            <person name="Nunes G.L."/>
            <person name="Tzotzos G."/>
            <person name="Orellana S.C."/>
            <person name="Salim A.C."/>
            <person name="Araujo F.M."/>
        </authorList>
    </citation>
    <scope>NUCLEOTIDE SEQUENCE [LARGE SCALE GENOMIC DNA]</scope>
    <source>
        <strain evidence="9 10">SLC66</strain>
    </source>
</reference>
<keyword evidence="4 7" id="KW-0812">Transmembrane</keyword>
<evidence type="ECO:0000313" key="10">
    <source>
        <dbReference type="Proteomes" id="UP000077421"/>
    </source>
</evidence>
<accession>A0A853KAH4</accession>
<comment type="subcellular location">
    <subcellularLocation>
        <location evidence="1 7">Cell membrane</location>
        <topology evidence="1 7">Multi-pass membrane protein</topology>
    </subcellularLocation>
</comment>
<dbReference type="InterPro" id="IPR000515">
    <property type="entry name" value="MetI-like"/>
</dbReference>
<dbReference type="PANTHER" id="PTHR43005:SF1">
    <property type="entry name" value="SPERMIDINE_PUTRESCINE TRANSPORT SYSTEM PERMEASE PROTEIN"/>
    <property type="match status" value="1"/>
</dbReference>
<evidence type="ECO:0000256" key="4">
    <source>
        <dbReference type="ARBA" id="ARBA00022692"/>
    </source>
</evidence>
<dbReference type="Proteomes" id="UP000077421">
    <property type="component" value="Unassembled WGS sequence"/>
</dbReference>
<keyword evidence="6 7" id="KW-0472">Membrane</keyword>
<feature type="transmembrane region" description="Helical" evidence="7">
    <location>
        <begin position="215"/>
        <end position="235"/>
    </location>
</feature>
<feature type="transmembrane region" description="Helical" evidence="7">
    <location>
        <begin position="267"/>
        <end position="289"/>
    </location>
</feature>
<name>A0A853KAH4_9BACL</name>
<evidence type="ECO:0000256" key="7">
    <source>
        <dbReference type="RuleBase" id="RU363032"/>
    </source>
</evidence>
<feature type="transmembrane region" description="Helical" evidence="7">
    <location>
        <begin position="12"/>
        <end position="38"/>
    </location>
</feature>
<evidence type="ECO:0000259" key="8">
    <source>
        <dbReference type="PROSITE" id="PS50928"/>
    </source>
</evidence>
<comment type="similarity">
    <text evidence="7">Belongs to the binding-protein-dependent transport system permease family.</text>
</comment>
<protein>
    <submittedName>
        <fullName evidence="9">Sugar ABC transporter permease</fullName>
    </submittedName>
</protein>
<feature type="domain" description="ABC transmembrane type-1" evidence="8">
    <location>
        <begin position="74"/>
        <end position="288"/>
    </location>
</feature>
<evidence type="ECO:0000256" key="5">
    <source>
        <dbReference type="ARBA" id="ARBA00022989"/>
    </source>
</evidence>
<keyword evidence="3" id="KW-1003">Cell membrane</keyword>
<dbReference type="EMBL" id="LSUQ01000017">
    <property type="protein sequence ID" value="OAG94065.1"/>
    <property type="molecule type" value="Genomic_DNA"/>
</dbReference>
<evidence type="ECO:0000256" key="2">
    <source>
        <dbReference type="ARBA" id="ARBA00022448"/>
    </source>
</evidence>
<comment type="caution">
    <text evidence="9">The sequence shown here is derived from an EMBL/GenBank/DDBJ whole genome shotgun (WGS) entry which is preliminary data.</text>
</comment>
<feature type="transmembrane region" description="Helical" evidence="7">
    <location>
        <begin position="105"/>
        <end position="123"/>
    </location>
</feature>
<evidence type="ECO:0000256" key="1">
    <source>
        <dbReference type="ARBA" id="ARBA00004651"/>
    </source>
</evidence>
<dbReference type="GO" id="GO:0055085">
    <property type="term" value="P:transmembrane transport"/>
    <property type="evidence" value="ECO:0007669"/>
    <property type="project" value="InterPro"/>
</dbReference>
<proteinExistence type="inferred from homology"/>